<feature type="domain" description="SPK" evidence="2">
    <location>
        <begin position="38"/>
        <end position="142"/>
    </location>
</feature>
<reference evidence="3" key="1">
    <citation type="submission" date="2007-07" db="EMBL/GenBank/DDBJ databases">
        <title>PCAP assembly of the Caenorhabditis remanei genome.</title>
        <authorList>
            <consortium name="The Caenorhabditis remanei Sequencing Consortium"/>
            <person name="Wilson R.K."/>
        </authorList>
    </citation>
    <scope>NUCLEOTIDE SEQUENCE [LARGE SCALE GENOMIC DNA]</scope>
    <source>
        <strain evidence="3">PB4641</strain>
    </source>
</reference>
<sequence length="358" mass="42347">MEDHYEYSKFEVQWEEYETMFSAETKSQIVNRMGEIIMIQSLLEEILKKKKPLIMDTFWKNLVSEKQWIGKWENFRDHYRKTVSKRIEKLHFIDSKYRALLMYATSASVTEQFQQELADDCCHCLYDEHSRIIAIRSNDCEIDIKGKHRKMAVTRNRKTKKVDEKKDDDDDEDDEKKDDDDDEKEEAEVDEIEEVRMNADDEKDEVFEMEDEVKLESKEALTIGTLYTKLKQVLEIHFKSQQIGISLDLELEEEVDKKELSSEESQKLLEKIAKTIANSPNEMLDGIKIEKLQIMKTLDSIAFGMARYDNAEINRMMKLECDRKEVSKREQKQDFDNFLLQSISLSVLAPLMIELLDE</sequence>
<feature type="compositionally biased region" description="Acidic residues" evidence="1">
    <location>
        <begin position="166"/>
        <end position="193"/>
    </location>
</feature>
<dbReference type="InterPro" id="IPR006570">
    <property type="entry name" value="SPK_dom"/>
</dbReference>
<evidence type="ECO:0000313" key="4">
    <source>
        <dbReference type="Proteomes" id="UP000008281"/>
    </source>
</evidence>
<name>E3NKG6_CAERE</name>
<evidence type="ECO:0000313" key="3">
    <source>
        <dbReference type="EMBL" id="EFP02275.1"/>
    </source>
</evidence>
<protein>
    <recommendedName>
        <fullName evidence="2">SPK domain-containing protein</fullName>
    </recommendedName>
</protein>
<dbReference type="Pfam" id="PF04435">
    <property type="entry name" value="SPK"/>
    <property type="match status" value="1"/>
</dbReference>
<accession>E3NKG6</accession>
<evidence type="ECO:0000256" key="1">
    <source>
        <dbReference type="SAM" id="MobiDB-lite"/>
    </source>
</evidence>
<dbReference type="Proteomes" id="UP000008281">
    <property type="component" value="Unassembled WGS sequence"/>
</dbReference>
<keyword evidence="4" id="KW-1185">Reference proteome</keyword>
<dbReference type="InParanoid" id="E3NKG6"/>
<dbReference type="EMBL" id="DS268801">
    <property type="protein sequence ID" value="EFP02275.1"/>
    <property type="molecule type" value="Genomic_DNA"/>
</dbReference>
<dbReference type="HOGENOM" id="CLU_066313_0_0_1"/>
<organism evidence="4">
    <name type="scientific">Caenorhabditis remanei</name>
    <name type="common">Caenorhabditis vulgaris</name>
    <dbReference type="NCBI Taxonomy" id="31234"/>
    <lineage>
        <taxon>Eukaryota</taxon>
        <taxon>Metazoa</taxon>
        <taxon>Ecdysozoa</taxon>
        <taxon>Nematoda</taxon>
        <taxon>Chromadorea</taxon>
        <taxon>Rhabditida</taxon>
        <taxon>Rhabditina</taxon>
        <taxon>Rhabditomorpha</taxon>
        <taxon>Rhabditoidea</taxon>
        <taxon>Rhabditidae</taxon>
        <taxon>Peloderinae</taxon>
        <taxon>Caenorhabditis</taxon>
    </lineage>
</organism>
<proteinExistence type="predicted"/>
<feature type="region of interest" description="Disordered" evidence="1">
    <location>
        <begin position="155"/>
        <end position="196"/>
    </location>
</feature>
<evidence type="ECO:0000259" key="2">
    <source>
        <dbReference type="Pfam" id="PF04435"/>
    </source>
</evidence>
<gene>
    <name evidence="3" type="ORF">CRE_21003</name>
</gene>
<dbReference type="AlphaFoldDB" id="E3NKG6"/>